<comment type="similarity">
    <text evidence="1">Belongs to the Pup ligase/Pup deamidase family. Pup deamidase subfamily.</text>
</comment>
<dbReference type="GO" id="GO:0008233">
    <property type="term" value="F:peptidase activity"/>
    <property type="evidence" value="ECO:0007669"/>
    <property type="project" value="InterPro"/>
</dbReference>
<reference evidence="3" key="1">
    <citation type="submission" date="2023-05" db="EMBL/GenBank/DDBJ databases">
        <authorList>
            <person name="Du J."/>
        </authorList>
    </citation>
    <scope>NUCLEOTIDE SEQUENCE</scope>
    <source>
        <strain evidence="3">UMB1064</strain>
    </source>
</reference>
<dbReference type="PANTHER" id="PTHR42307">
    <property type="entry name" value="PUP DEAMIDASE/DEPUPYLASE"/>
    <property type="match status" value="1"/>
</dbReference>
<dbReference type="Proteomes" id="UP001223646">
    <property type="component" value="Unassembled WGS sequence"/>
</dbReference>
<dbReference type="EC" id="3.5.1.119" evidence="3"/>
<organism evidence="3 4">
    <name type="scientific">Corynebacterium amycolatum</name>
    <dbReference type="NCBI Taxonomy" id="43765"/>
    <lineage>
        <taxon>Bacteria</taxon>
        <taxon>Bacillati</taxon>
        <taxon>Actinomycetota</taxon>
        <taxon>Actinomycetes</taxon>
        <taxon>Mycobacteriales</taxon>
        <taxon>Corynebacteriaceae</taxon>
        <taxon>Corynebacterium</taxon>
    </lineage>
</organism>
<evidence type="ECO:0000256" key="2">
    <source>
        <dbReference type="PIRSR" id="PIRSR018077-1"/>
    </source>
</evidence>
<dbReference type="InterPro" id="IPR022366">
    <property type="entry name" value="Pup_deamidase"/>
</dbReference>
<dbReference type="PIRSF" id="PIRSF018077">
    <property type="entry name" value="UCP018077"/>
    <property type="match status" value="1"/>
</dbReference>
<feature type="active site" description="Proton acceptor" evidence="2">
    <location>
        <position position="112"/>
    </location>
</feature>
<dbReference type="GO" id="GO:0019941">
    <property type="term" value="P:modification-dependent protein catabolic process"/>
    <property type="evidence" value="ECO:0007669"/>
    <property type="project" value="InterPro"/>
</dbReference>
<dbReference type="AlphaFoldDB" id="A0AAW9SZ24"/>
<dbReference type="Pfam" id="PF03136">
    <property type="entry name" value="Pup_ligase"/>
    <property type="match status" value="1"/>
</dbReference>
<dbReference type="InterPro" id="IPR004347">
    <property type="entry name" value="Pup_ligase/deamidase"/>
</dbReference>
<evidence type="ECO:0000256" key="1">
    <source>
        <dbReference type="ARBA" id="ARBA00009114"/>
    </source>
</evidence>
<comment type="caution">
    <text evidence="3">The sequence shown here is derived from an EMBL/GenBank/DDBJ whole genome shotgun (WGS) entry which is preliminary data.</text>
</comment>
<dbReference type="GO" id="GO:0070490">
    <property type="term" value="P:protein pupylation"/>
    <property type="evidence" value="ECO:0007669"/>
    <property type="project" value="TreeGrafter"/>
</dbReference>
<proteinExistence type="inferred from homology"/>
<dbReference type="GO" id="GO:0005524">
    <property type="term" value="F:ATP binding"/>
    <property type="evidence" value="ECO:0007669"/>
    <property type="project" value="TreeGrafter"/>
</dbReference>
<accession>A0AAW9SZ24</accession>
<sequence>MANSAAKSAADSAANPAQPSRFFGTEIEYGISSPDNPDVSPILTSTQAVLAFAHEQEEGLSGRIRWDYAPESPLRDSRGFDLRRYHQPPIVDPNAVGAANLLVQNGARFYVDHAHPEYSSPETATAREAVIADRAGDKIMLRAAQLAAEATDAEGNPGPVLKLYRNNVDGKGASYGAHENYLFSRETEFDDIVAGLTPFFVTRQVFTGAGRVGLGQTGQESGFQISQRADYIETEVSLETTLNRGIINTRDEPHADSDRFRRLHVIIGDANMSEVATFLKLGTTGLVIDAIEDGVRFDDLQLRNPVEAVHKVSRDLTCTEKLQLADHVTWMSAVEMQYEYLRRVESYDQQGDVVKLWREVLDVLSDAPRKAAHLLDWVAKYNLMEGLRTRLGAGWDHPKLALIDIQYSDIDPARGLYHALVRRGSMRTLVTEEEVDRAVEYAPESTRAYVRGGILRRFGKDVVAGSWTSLVVDTAGVYRSTRDVESPGITLAYITLDEVDRFTAAECGDVLESAETVAKVVEHLRTLGAVREQ</sequence>
<protein>
    <submittedName>
        <fullName evidence="3">Depupylase/deamidase Dop</fullName>
        <ecNumber evidence="3">3.5.1.119</ecNumber>
    </submittedName>
</protein>
<name>A0AAW9SZ24_CORAY</name>
<dbReference type="GO" id="GO:0010498">
    <property type="term" value="P:proteasomal protein catabolic process"/>
    <property type="evidence" value="ECO:0007669"/>
    <property type="project" value="InterPro"/>
</dbReference>
<dbReference type="PANTHER" id="PTHR42307:SF2">
    <property type="entry name" value="PUP DEAMIDASE_DEPUPYLASE"/>
    <property type="match status" value="1"/>
</dbReference>
<evidence type="ECO:0000313" key="4">
    <source>
        <dbReference type="Proteomes" id="UP001223646"/>
    </source>
</evidence>
<gene>
    <name evidence="3" type="primary">dop</name>
    <name evidence="3" type="ORF">QP460_009735</name>
</gene>
<dbReference type="EMBL" id="JASOOY020000032">
    <property type="protein sequence ID" value="MEO3717863.1"/>
    <property type="molecule type" value="Genomic_DNA"/>
</dbReference>
<dbReference type="GO" id="GO:0016811">
    <property type="term" value="F:hydrolase activity, acting on carbon-nitrogen (but not peptide) bonds, in linear amides"/>
    <property type="evidence" value="ECO:0007669"/>
    <property type="project" value="InterPro"/>
</dbReference>
<evidence type="ECO:0000313" key="3">
    <source>
        <dbReference type="EMBL" id="MEO3717863.1"/>
    </source>
</evidence>
<keyword evidence="3" id="KW-0378">Hydrolase</keyword>
<reference evidence="3" key="2">
    <citation type="submission" date="2024-05" db="EMBL/GenBank/DDBJ databases">
        <authorList>
            <person name="Wolfe A."/>
        </authorList>
    </citation>
    <scope>NUCLEOTIDE SEQUENCE</scope>
    <source>
        <strain evidence="3">UMB1064</strain>
    </source>
</reference>
<dbReference type="NCBIfam" id="TIGR03688">
    <property type="entry name" value="depupylase_Dop"/>
    <property type="match status" value="1"/>
</dbReference>